<gene>
    <name evidence="1" type="ORF">MPL3356_60630</name>
</gene>
<keyword evidence="2" id="KW-1185">Reference proteome</keyword>
<dbReference type="AlphaFoldDB" id="A0A090EG19"/>
<evidence type="ECO:0000313" key="2">
    <source>
        <dbReference type="Proteomes" id="UP000045285"/>
    </source>
</evidence>
<protein>
    <recommendedName>
        <fullName evidence="3">DUF968 domain-containing protein</fullName>
    </recommendedName>
</protein>
<sequence>MASRVAPSKTAFRTSARAREVEPVKNARHLAWIRTLPSAVSGHEGCVAAHLNFADRRYGKPERGKGKKADDRWVLPLTPYEHTDGPDAQHRTGKEKAWWDARGIDATTLANDLWRVSGDTETALVILQEALRGRAKHQRATQPRA</sequence>
<evidence type="ECO:0008006" key="3">
    <source>
        <dbReference type="Google" id="ProtNLM"/>
    </source>
</evidence>
<reference evidence="2" key="1">
    <citation type="submission" date="2014-08" db="EMBL/GenBank/DDBJ databases">
        <authorList>
            <person name="Moulin L."/>
        </authorList>
    </citation>
    <scope>NUCLEOTIDE SEQUENCE [LARGE SCALE GENOMIC DNA]</scope>
</reference>
<dbReference type="EMBL" id="CCMZ01000056">
    <property type="protein sequence ID" value="CDX26946.1"/>
    <property type="molecule type" value="Genomic_DNA"/>
</dbReference>
<proteinExistence type="predicted"/>
<dbReference type="Proteomes" id="UP000045285">
    <property type="component" value="Unassembled WGS sequence"/>
</dbReference>
<organism evidence="1 2">
    <name type="scientific">Mesorhizobium plurifarium</name>
    <dbReference type="NCBI Taxonomy" id="69974"/>
    <lineage>
        <taxon>Bacteria</taxon>
        <taxon>Pseudomonadati</taxon>
        <taxon>Pseudomonadota</taxon>
        <taxon>Alphaproteobacteria</taxon>
        <taxon>Hyphomicrobiales</taxon>
        <taxon>Phyllobacteriaceae</taxon>
        <taxon>Mesorhizobium</taxon>
    </lineage>
</organism>
<evidence type="ECO:0000313" key="1">
    <source>
        <dbReference type="EMBL" id="CDX26946.1"/>
    </source>
</evidence>
<name>A0A090EG19_MESPL</name>
<accession>A0A090EG19</accession>